<evidence type="ECO:0000256" key="2">
    <source>
        <dbReference type="SAM" id="SignalP"/>
    </source>
</evidence>
<evidence type="ECO:0008006" key="5">
    <source>
        <dbReference type="Google" id="ProtNLM"/>
    </source>
</evidence>
<feature type="region of interest" description="Disordered" evidence="1">
    <location>
        <begin position="138"/>
        <end position="188"/>
    </location>
</feature>
<gene>
    <name evidence="3" type="ORF">FP2506_04045</name>
</gene>
<feature type="compositionally biased region" description="Basic residues" evidence="1">
    <location>
        <begin position="82"/>
        <end position="92"/>
    </location>
</feature>
<feature type="compositionally biased region" description="Low complexity" evidence="1">
    <location>
        <begin position="47"/>
        <end position="60"/>
    </location>
</feature>
<dbReference type="EMBL" id="AATP01000008">
    <property type="protein sequence ID" value="EAU40369.1"/>
    <property type="molecule type" value="Genomic_DNA"/>
</dbReference>
<accession>Q0FZA9</accession>
<keyword evidence="2" id="KW-0732">Signal</keyword>
<feature type="compositionally biased region" description="Basic and acidic residues" evidence="1">
    <location>
        <begin position="61"/>
        <end position="81"/>
    </location>
</feature>
<protein>
    <recommendedName>
        <fullName evidence="5">LTXXQ motif family protein</fullName>
    </recommendedName>
</protein>
<feature type="region of interest" description="Disordered" evidence="1">
    <location>
        <begin position="38"/>
        <end position="93"/>
    </location>
</feature>
<feature type="signal peptide" evidence="2">
    <location>
        <begin position="1"/>
        <end position="34"/>
    </location>
</feature>
<name>Q0FZA9_9HYPH</name>
<proteinExistence type="predicted"/>
<reference evidence="3 4" key="1">
    <citation type="journal article" date="2010" name="J. Bacteriol.">
        <title>Genome sequence of Fulvimarina pelagi HTCC2506T, a Mn(II)-oxidizing alphaproteobacterium possessing an aerobic anoxygenic photosynthetic gene cluster and Xanthorhodopsin.</title>
        <authorList>
            <person name="Kang I."/>
            <person name="Oh H.M."/>
            <person name="Lim S.I."/>
            <person name="Ferriera S."/>
            <person name="Giovannoni S.J."/>
            <person name="Cho J.C."/>
        </authorList>
    </citation>
    <scope>NUCLEOTIDE SEQUENCE [LARGE SCALE GENOMIC DNA]</scope>
    <source>
        <strain evidence="3 4">HTCC2506</strain>
    </source>
</reference>
<evidence type="ECO:0000313" key="3">
    <source>
        <dbReference type="EMBL" id="EAU40369.1"/>
    </source>
</evidence>
<dbReference type="Proteomes" id="UP000004310">
    <property type="component" value="Unassembled WGS sequence"/>
</dbReference>
<evidence type="ECO:0000313" key="4">
    <source>
        <dbReference type="Proteomes" id="UP000004310"/>
    </source>
</evidence>
<comment type="caution">
    <text evidence="3">The sequence shown here is derived from an EMBL/GenBank/DDBJ whole genome shotgun (WGS) entry which is preliminary data.</text>
</comment>
<evidence type="ECO:0000256" key="1">
    <source>
        <dbReference type="SAM" id="MobiDB-lite"/>
    </source>
</evidence>
<feature type="region of interest" description="Disordered" evidence="1">
    <location>
        <begin position="245"/>
        <end position="267"/>
    </location>
</feature>
<feature type="compositionally biased region" description="Basic residues" evidence="1">
    <location>
        <begin position="250"/>
        <end position="267"/>
    </location>
</feature>
<organism evidence="3 4">
    <name type="scientific">Fulvimarina pelagi HTCC2506</name>
    <dbReference type="NCBI Taxonomy" id="314231"/>
    <lineage>
        <taxon>Bacteria</taxon>
        <taxon>Pseudomonadati</taxon>
        <taxon>Pseudomonadota</taxon>
        <taxon>Alphaproteobacteria</taxon>
        <taxon>Hyphomicrobiales</taxon>
        <taxon>Aurantimonadaceae</taxon>
        <taxon>Fulvimarina</taxon>
    </lineage>
</organism>
<feature type="chain" id="PRO_5004172041" description="LTXXQ motif family protein" evidence="2">
    <location>
        <begin position="35"/>
        <end position="267"/>
    </location>
</feature>
<dbReference type="AlphaFoldDB" id="Q0FZA9"/>
<sequence>MIQMFNRSQASASGGRKVLAALLAGAILSTTALTASRAQNAEPVQTPPAASENAAPSRAANDGERRSERMERRAERRGGHHQEKHGRHHRRGGMAAMMTPARVAMALAAFETGIGVTPEQMDVWREFSSAAVAFAAASQPGFGRRSGADRDMTDGSDEDANAMEMDGETANAPDETSDGTAGNQSERAGRTPFAFIDRITERSIAAGEAATRLQTATADLEEVLTPEQVDTARTLMRSMMREARMERGGRHGMRGHREHHGRHHGRY</sequence>
<keyword evidence="4" id="KW-1185">Reference proteome</keyword>
<feature type="compositionally biased region" description="Acidic residues" evidence="1">
    <location>
        <begin position="154"/>
        <end position="167"/>
    </location>
</feature>
<dbReference type="HOGENOM" id="CLU_1041122_0_0_5"/>
<dbReference type="STRING" id="217511.GCA_001463845_01374"/>